<dbReference type="Pfam" id="PF01590">
    <property type="entry name" value="GAF"/>
    <property type="match status" value="1"/>
</dbReference>
<dbReference type="Gene3D" id="3.20.20.450">
    <property type="entry name" value="EAL domain"/>
    <property type="match status" value="1"/>
</dbReference>
<dbReference type="SMART" id="SM00065">
    <property type="entry name" value="GAF"/>
    <property type="match status" value="2"/>
</dbReference>
<dbReference type="FunFam" id="3.20.20.450:FF:000001">
    <property type="entry name" value="Cyclic di-GMP phosphodiesterase yahA"/>
    <property type="match status" value="1"/>
</dbReference>
<dbReference type="InterPro" id="IPR035919">
    <property type="entry name" value="EAL_sf"/>
</dbReference>
<name>A0A951U3C8_9CYAN</name>
<accession>A0A951U3C8</accession>
<dbReference type="InterPro" id="IPR043128">
    <property type="entry name" value="Rev_trsase/Diguanyl_cyclase"/>
</dbReference>
<dbReference type="Pfam" id="PF00563">
    <property type="entry name" value="EAL"/>
    <property type="match status" value="1"/>
</dbReference>
<dbReference type="Gene3D" id="3.30.450.40">
    <property type="match status" value="2"/>
</dbReference>
<dbReference type="EMBL" id="JAHHHV010000013">
    <property type="protein sequence ID" value="MBW4464460.1"/>
    <property type="molecule type" value="Genomic_DNA"/>
</dbReference>
<dbReference type="PROSITE" id="PS50887">
    <property type="entry name" value="GGDEF"/>
    <property type="match status" value="1"/>
</dbReference>
<sequence>MTHLPPAIHSPDAASVSRLDLITHAKRQAALTALGQKALAGIELPELFQAATAMVEQILQLPHSQIWQVLSDGSTVQAMAGSTPQSPDLPQLQDIQQALGWTDQEPFVISVYLPHQSPDWLPPESQSSISFLIPGQTKPLGILCAHAPTVRDFTADDLHFLQAITHLLATALERKRSEALLQTQTRILESIAAGSDLQQVFNSLCLLLEQQSPGVLCSILLLDAEAGRMRAGAAPSLSHEVAAALDGLVIGEGTGSCGTAAYRGEAIFVTNVATDPVWALYRDFAIGHNIHACWSTPFLSQAGEVLGTFALSHCIPCEPTAHHLEMMKTAAHLASIAVEGHRAAAQLKQQALYDALTGLPNRVLFLEQLQQRLHQQNQQNQQQSGFAVLFLDVDQFKLINDSLGHTVGDQMLIEIAQRLQYCLSSQETFARLSGDEFAILLNTVEDTAQAQVLANELQMALSQPLKLKEHEVFASVSIGIAHSSNSYGYAEELLRDADTAMYRAKALGRERYVTFDQTMHTQTVARLQMEIDLRRAAEELTVQHRSQFQLYYQPIVSLSSQKIVGFEALIRWQHPERGLVSPLEFIPIAEETGLILPIGRWVLQSACGQMRTWQQMGLGQSLVMSVNVSGSQFLQPNFASEIKEALSLSQIAAANLKLEITESLLMEASPSVIAQFELLQALGIKLSLDDFGTGYSSLSYLYRFPIHTLKIDRSFVQNVGKGQAKLVQTIAALAQGLDMDTVAEGVETPEQLAQMQALGCDYYQGYLFSPPVPAEAATRLLQQAG</sequence>
<dbReference type="NCBIfam" id="TIGR00254">
    <property type="entry name" value="GGDEF"/>
    <property type="match status" value="1"/>
</dbReference>
<feature type="domain" description="GGDEF" evidence="2">
    <location>
        <begin position="384"/>
        <end position="517"/>
    </location>
</feature>
<dbReference type="PROSITE" id="PS50883">
    <property type="entry name" value="EAL"/>
    <property type="match status" value="1"/>
</dbReference>
<dbReference type="InterPro" id="IPR003018">
    <property type="entry name" value="GAF"/>
</dbReference>
<dbReference type="InterPro" id="IPR001633">
    <property type="entry name" value="EAL_dom"/>
</dbReference>
<dbReference type="Pfam" id="PF00990">
    <property type="entry name" value="GGDEF"/>
    <property type="match status" value="1"/>
</dbReference>
<reference evidence="3" key="2">
    <citation type="journal article" date="2022" name="Microbiol. Resour. Announc.">
        <title>Metagenome Sequencing to Explore Phylogenomics of Terrestrial Cyanobacteria.</title>
        <authorList>
            <person name="Ward R.D."/>
            <person name="Stajich J.E."/>
            <person name="Johansen J.R."/>
            <person name="Huntemann M."/>
            <person name="Clum A."/>
            <person name="Foster B."/>
            <person name="Foster B."/>
            <person name="Roux S."/>
            <person name="Palaniappan K."/>
            <person name="Varghese N."/>
            <person name="Mukherjee S."/>
            <person name="Reddy T.B.K."/>
            <person name="Daum C."/>
            <person name="Copeland A."/>
            <person name="Chen I.A."/>
            <person name="Ivanova N.N."/>
            <person name="Kyrpides N.C."/>
            <person name="Shapiro N."/>
            <person name="Eloe-Fadrosh E.A."/>
            <person name="Pietrasiak N."/>
        </authorList>
    </citation>
    <scope>NUCLEOTIDE SEQUENCE</scope>
    <source>
        <strain evidence="3">GSE-TBD4-15B</strain>
    </source>
</reference>
<organism evidence="3 4">
    <name type="scientific">Pegethrix bostrychoides GSE-TBD4-15B</name>
    <dbReference type="NCBI Taxonomy" id="2839662"/>
    <lineage>
        <taxon>Bacteria</taxon>
        <taxon>Bacillati</taxon>
        <taxon>Cyanobacteriota</taxon>
        <taxon>Cyanophyceae</taxon>
        <taxon>Oculatellales</taxon>
        <taxon>Oculatellaceae</taxon>
        <taxon>Pegethrix</taxon>
    </lineage>
</organism>
<dbReference type="InterPro" id="IPR000160">
    <property type="entry name" value="GGDEF_dom"/>
</dbReference>
<dbReference type="FunFam" id="3.30.70.270:FF:000001">
    <property type="entry name" value="Diguanylate cyclase domain protein"/>
    <property type="match status" value="1"/>
</dbReference>
<dbReference type="CDD" id="cd01948">
    <property type="entry name" value="EAL"/>
    <property type="match status" value="1"/>
</dbReference>
<dbReference type="Pfam" id="PF13185">
    <property type="entry name" value="GAF_2"/>
    <property type="match status" value="1"/>
</dbReference>
<dbReference type="AlphaFoldDB" id="A0A951U3C8"/>
<protein>
    <submittedName>
        <fullName evidence="3">EAL domain-containing protein</fullName>
    </submittedName>
</protein>
<gene>
    <name evidence="3" type="ORF">KME07_03345</name>
</gene>
<dbReference type="SMART" id="SM00267">
    <property type="entry name" value="GGDEF"/>
    <property type="match status" value="1"/>
</dbReference>
<dbReference type="PANTHER" id="PTHR44757:SF2">
    <property type="entry name" value="BIOFILM ARCHITECTURE MAINTENANCE PROTEIN MBAA"/>
    <property type="match status" value="1"/>
</dbReference>
<feature type="domain" description="EAL" evidence="1">
    <location>
        <begin position="526"/>
        <end position="785"/>
    </location>
</feature>
<evidence type="ECO:0000259" key="2">
    <source>
        <dbReference type="PROSITE" id="PS50887"/>
    </source>
</evidence>
<comment type="caution">
    <text evidence="3">The sequence shown here is derived from an EMBL/GenBank/DDBJ whole genome shotgun (WGS) entry which is preliminary data.</text>
</comment>
<dbReference type="Gene3D" id="3.30.70.270">
    <property type="match status" value="1"/>
</dbReference>
<dbReference type="PANTHER" id="PTHR44757">
    <property type="entry name" value="DIGUANYLATE CYCLASE DGCP"/>
    <property type="match status" value="1"/>
</dbReference>
<reference evidence="3" key="1">
    <citation type="submission" date="2021-05" db="EMBL/GenBank/DDBJ databases">
        <authorList>
            <person name="Pietrasiak N."/>
            <person name="Ward R."/>
            <person name="Stajich J.E."/>
            <person name="Kurbessoian T."/>
        </authorList>
    </citation>
    <scope>NUCLEOTIDE SEQUENCE</scope>
    <source>
        <strain evidence="3">GSE-TBD4-15B</strain>
    </source>
</reference>
<dbReference type="InterPro" id="IPR052155">
    <property type="entry name" value="Biofilm_reg_signaling"/>
</dbReference>
<dbReference type="InterPro" id="IPR029016">
    <property type="entry name" value="GAF-like_dom_sf"/>
</dbReference>
<dbReference type="SUPFAM" id="SSF141868">
    <property type="entry name" value="EAL domain-like"/>
    <property type="match status" value="1"/>
</dbReference>
<dbReference type="SUPFAM" id="SSF55073">
    <property type="entry name" value="Nucleotide cyclase"/>
    <property type="match status" value="1"/>
</dbReference>
<dbReference type="InterPro" id="IPR029787">
    <property type="entry name" value="Nucleotide_cyclase"/>
</dbReference>
<dbReference type="SUPFAM" id="SSF55781">
    <property type="entry name" value="GAF domain-like"/>
    <property type="match status" value="2"/>
</dbReference>
<dbReference type="SMART" id="SM00052">
    <property type="entry name" value="EAL"/>
    <property type="match status" value="1"/>
</dbReference>
<evidence type="ECO:0000313" key="3">
    <source>
        <dbReference type="EMBL" id="MBW4464460.1"/>
    </source>
</evidence>
<evidence type="ECO:0000259" key="1">
    <source>
        <dbReference type="PROSITE" id="PS50883"/>
    </source>
</evidence>
<dbReference type="Proteomes" id="UP000707356">
    <property type="component" value="Unassembled WGS sequence"/>
</dbReference>
<dbReference type="CDD" id="cd01949">
    <property type="entry name" value="GGDEF"/>
    <property type="match status" value="1"/>
</dbReference>
<evidence type="ECO:0000313" key="4">
    <source>
        <dbReference type="Proteomes" id="UP000707356"/>
    </source>
</evidence>
<proteinExistence type="predicted"/>